<proteinExistence type="predicted"/>
<dbReference type="SUPFAM" id="SSF52058">
    <property type="entry name" value="L domain-like"/>
    <property type="match status" value="1"/>
</dbReference>
<dbReference type="PANTHER" id="PTHR47186:SF54">
    <property type="entry name" value="DISEASE RESISTANCE RPP13-LIKE PROTEIN 4"/>
    <property type="match status" value="1"/>
</dbReference>
<dbReference type="KEGG" id="rarg:115739787"/>
<keyword evidence="1" id="KW-0677">Repeat</keyword>
<feature type="compositionally biased region" description="Pro residues" evidence="2">
    <location>
        <begin position="8"/>
        <end position="19"/>
    </location>
</feature>
<dbReference type="InterPro" id="IPR055414">
    <property type="entry name" value="LRR_R13L4/SHOC2-like"/>
</dbReference>
<protein>
    <submittedName>
        <fullName evidence="5">Disease resistance RPP13-like protein 4</fullName>
    </submittedName>
</protein>
<keyword evidence="4" id="KW-1185">Reference proteome</keyword>
<dbReference type="Pfam" id="PF23598">
    <property type="entry name" value="LRR_14"/>
    <property type="match status" value="1"/>
</dbReference>
<evidence type="ECO:0000313" key="4">
    <source>
        <dbReference type="Proteomes" id="UP000827889"/>
    </source>
</evidence>
<dbReference type="Proteomes" id="UP000827889">
    <property type="component" value="Chromosome 9"/>
</dbReference>
<evidence type="ECO:0000256" key="2">
    <source>
        <dbReference type="SAM" id="MobiDB-lite"/>
    </source>
</evidence>
<organism evidence="4 5">
    <name type="scientific">Rhodamnia argentea</name>
    <dbReference type="NCBI Taxonomy" id="178133"/>
    <lineage>
        <taxon>Eukaryota</taxon>
        <taxon>Viridiplantae</taxon>
        <taxon>Streptophyta</taxon>
        <taxon>Embryophyta</taxon>
        <taxon>Tracheophyta</taxon>
        <taxon>Spermatophyta</taxon>
        <taxon>Magnoliopsida</taxon>
        <taxon>eudicotyledons</taxon>
        <taxon>Gunneridae</taxon>
        <taxon>Pentapetalae</taxon>
        <taxon>rosids</taxon>
        <taxon>malvids</taxon>
        <taxon>Myrtales</taxon>
        <taxon>Myrtaceae</taxon>
        <taxon>Myrtoideae</taxon>
        <taxon>Myrteae</taxon>
        <taxon>Australasian group</taxon>
        <taxon>Rhodamnia</taxon>
    </lineage>
</organism>
<feature type="compositionally biased region" description="Polar residues" evidence="2">
    <location>
        <begin position="631"/>
        <end position="644"/>
    </location>
</feature>
<sequence length="820" mass="90783">MSIASTMPPLPPDGPPPLPSHGDVQNVETIIKTIPALLDFVNKVKGSLPEPEIQSAGGAVAAEEKQIEAEDDGGETVRCWSGGFAGGKKGVGSKKADAVPNGGRRNTSGAKGGGGDSKGGGGGSGSASSRGSNGTLRNEAEKLRRDLNYIERALSKFRKLEVDFGLQFKNIEEQRRALDQILSSMAQVQKSTSATSSQQVHNKFRSISAMVTNLKLQIPSLHKLSTSNTNAHQLDTGFVFNAYYLVDEMLKQDMKEKVMGAPAFDEFFNDLLCVFEDLDRRSKLCLLCFSVFPENAVLRKRLLVNWWIGEGLADSDGASVDGIFKELIAKGFVEPVLKKRKVTGFKMDPLVRFAVIAIAEKVGFFGFNAMGVPTEDFSWSYRACLVRTEGESSRERLTKKENDLEKLRTIFNVNDPYPDFKLDWFSKLKNLNVLYLGSWQDFAKHHIEVEGTEFLKGLKLMKHLQFLSLQGISRITDLPDSICKLTSLKILDLNACHNLELLPKNIGALKKLTHLDISQCYLLDHIPKELSSLTQLQVLKGFVIGDSISTDSCTLEELKGLMKLRKLSIYTGRENFPTNDELKVLEGFQYLQKLTIAWGGKPSKDEQNENSTQPNYSAKSSTADSVKMGDKTNSTKTQQDNISGPPQPAQTAPARRKLSRALAFKGRLPTETSSPNAGDMSGLEKLELQCFPGTAAPAWLIEGKLKPVKCLYISGGNLQELGTIQRERITWEVRILCLKFLSELKMDWGDLQKSFPNLIYLEKVKCPKLSFFPCDERGVWLNGEMEAKRMEESGLSLSWSFLKHKDTICPTPVSSSNTKP</sequence>
<evidence type="ECO:0000313" key="5">
    <source>
        <dbReference type="RefSeq" id="XP_030528898.1"/>
    </source>
</evidence>
<dbReference type="RefSeq" id="XP_030528898.1">
    <property type="nucleotide sequence ID" value="XM_030673038.2"/>
</dbReference>
<dbReference type="Gene3D" id="3.80.10.10">
    <property type="entry name" value="Ribonuclease Inhibitor"/>
    <property type="match status" value="1"/>
</dbReference>
<name>A0A8B8P4T9_9MYRT</name>
<gene>
    <name evidence="5" type="primary">LOC115739787</name>
</gene>
<dbReference type="OrthoDB" id="1110401at2759"/>
<feature type="compositionally biased region" description="Gly residues" evidence="2">
    <location>
        <begin position="110"/>
        <end position="125"/>
    </location>
</feature>
<dbReference type="GeneID" id="115739787"/>
<feature type="domain" description="Disease resistance R13L4/SHOC-2-like LRR" evidence="3">
    <location>
        <begin position="426"/>
        <end position="607"/>
    </location>
</feature>
<feature type="compositionally biased region" description="Polar residues" evidence="2">
    <location>
        <begin position="609"/>
        <end position="624"/>
    </location>
</feature>
<reference evidence="5" key="1">
    <citation type="submission" date="2025-08" db="UniProtKB">
        <authorList>
            <consortium name="RefSeq"/>
        </authorList>
    </citation>
    <scope>IDENTIFICATION</scope>
    <source>
        <tissue evidence="5">Leaf</tissue>
    </source>
</reference>
<feature type="region of interest" description="Disordered" evidence="2">
    <location>
        <begin position="601"/>
        <end position="656"/>
    </location>
</feature>
<dbReference type="AlphaFoldDB" id="A0A8B8P4T9"/>
<dbReference type="PANTHER" id="PTHR47186">
    <property type="entry name" value="LEUCINE-RICH REPEAT-CONTAINING PROTEIN 57"/>
    <property type="match status" value="1"/>
</dbReference>
<evidence type="ECO:0000256" key="1">
    <source>
        <dbReference type="ARBA" id="ARBA00022737"/>
    </source>
</evidence>
<feature type="region of interest" description="Disordered" evidence="2">
    <location>
        <begin position="1"/>
        <end position="24"/>
    </location>
</feature>
<accession>A0A8B8P4T9</accession>
<dbReference type="InterPro" id="IPR032675">
    <property type="entry name" value="LRR_dom_sf"/>
</dbReference>
<evidence type="ECO:0000259" key="3">
    <source>
        <dbReference type="Pfam" id="PF23598"/>
    </source>
</evidence>
<feature type="region of interest" description="Disordered" evidence="2">
    <location>
        <begin position="48"/>
        <end position="139"/>
    </location>
</feature>